<organism evidence="2 3">
    <name type="scientific">Mesorhizobium japonicum</name>
    <dbReference type="NCBI Taxonomy" id="2066070"/>
    <lineage>
        <taxon>Bacteria</taxon>
        <taxon>Pseudomonadati</taxon>
        <taxon>Pseudomonadota</taxon>
        <taxon>Alphaproteobacteria</taxon>
        <taxon>Hyphomicrobiales</taxon>
        <taxon>Phyllobacteriaceae</taxon>
        <taxon>Mesorhizobium</taxon>
    </lineage>
</organism>
<dbReference type="PANTHER" id="PTHR33408">
    <property type="entry name" value="TRANSPOSASE"/>
    <property type="match status" value="1"/>
</dbReference>
<comment type="caution">
    <text evidence="2">The sequence shown here is derived from an EMBL/GenBank/DDBJ whole genome shotgun (WGS) entry which is preliminary data.</text>
</comment>
<dbReference type="Proteomes" id="UP000275436">
    <property type="component" value="Unassembled WGS sequence"/>
</dbReference>
<dbReference type="EMBL" id="QKOD01000023">
    <property type="protein sequence ID" value="RNJ41206.1"/>
    <property type="molecule type" value="Genomic_DNA"/>
</dbReference>
<sequence>MATGSDHRGVVGYNVPAAVDTQHHIVVAHTVTNRCHDRSQLLEMAKAAQSEFGSSEMIALADRGYYEGKQIRACAEAGTMVPKPNTFRAAQYSIDN</sequence>
<dbReference type="RefSeq" id="WP_123170562.1">
    <property type="nucleotide sequence ID" value="NZ_QKOD01000023.1"/>
</dbReference>
<feature type="domain" description="Transposase IS4-like" evidence="1">
    <location>
        <begin position="7"/>
        <end position="78"/>
    </location>
</feature>
<dbReference type="Pfam" id="PF01609">
    <property type="entry name" value="DDE_Tnp_1"/>
    <property type="match status" value="1"/>
</dbReference>
<dbReference type="GO" id="GO:0003677">
    <property type="term" value="F:DNA binding"/>
    <property type="evidence" value="ECO:0007669"/>
    <property type="project" value="InterPro"/>
</dbReference>
<dbReference type="GO" id="GO:0006313">
    <property type="term" value="P:DNA transposition"/>
    <property type="evidence" value="ECO:0007669"/>
    <property type="project" value="InterPro"/>
</dbReference>
<dbReference type="InterPro" id="IPR002559">
    <property type="entry name" value="Transposase_11"/>
</dbReference>
<accession>A0A3M9X0I6</accession>
<dbReference type="AlphaFoldDB" id="A0A3M9X0I6"/>
<proteinExistence type="predicted"/>
<evidence type="ECO:0000313" key="2">
    <source>
        <dbReference type="EMBL" id="RNJ41206.1"/>
    </source>
</evidence>
<evidence type="ECO:0000259" key="1">
    <source>
        <dbReference type="Pfam" id="PF01609"/>
    </source>
</evidence>
<name>A0A3M9X0I6_9HYPH</name>
<evidence type="ECO:0000313" key="3">
    <source>
        <dbReference type="Proteomes" id="UP000275436"/>
    </source>
</evidence>
<protein>
    <recommendedName>
        <fullName evidence="1">Transposase IS4-like domain-containing protein</fullName>
    </recommendedName>
</protein>
<gene>
    <name evidence="2" type="ORF">DNR46_35380</name>
</gene>
<dbReference type="GO" id="GO:0004803">
    <property type="term" value="F:transposase activity"/>
    <property type="evidence" value="ECO:0007669"/>
    <property type="project" value="InterPro"/>
</dbReference>
<reference evidence="2 3" key="1">
    <citation type="journal article" date="2018" name="Mol. Plant Microbe Interact.">
        <title>Taxonomically Different Co-Microsymbionts of a Relict Legume, Oxytropis popoviana, Have Complementary Sets of Symbiotic Genes and Together Increase the Efficiency of Plant Nodulation.</title>
        <authorList>
            <person name="Safronova V."/>
            <person name="Belimov A."/>
            <person name="Sazanova A."/>
            <person name="Chirak E."/>
            <person name="Verkhozina A."/>
            <person name="Kuznetsova I."/>
            <person name="Andronov E."/>
            <person name="Puhalsky J."/>
            <person name="Tikhonovich I."/>
        </authorList>
    </citation>
    <scope>NUCLEOTIDE SEQUENCE [LARGE SCALE GENOMIC DNA]</scope>
    <source>
        <strain evidence="2 3">Opo-235</strain>
    </source>
</reference>